<evidence type="ECO:0008006" key="2">
    <source>
        <dbReference type="Google" id="ProtNLM"/>
    </source>
</evidence>
<evidence type="ECO:0000313" key="1">
    <source>
        <dbReference type="EMBL" id="QHT26223.1"/>
    </source>
</evidence>
<dbReference type="AlphaFoldDB" id="A0A6C0ECV3"/>
<protein>
    <recommendedName>
        <fullName evidence="2">F5/8 type C domain-containing protein</fullName>
    </recommendedName>
</protein>
<name>A0A6C0ECV3_9ZZZZ</name>
<dbReference type="EMBL" id="MN739781">
    <property type="protein sequence ID" value="QHT26223.1"/>
    <property type="molecule type" value="Genomic_DNA"/>
</dbReference>
<proteinExistence type="predicted"/>
<reference evidence="1" key="1">
    <citation type="journal article" date="2020" name="Nature">
        <title>Giant virus diversity and host interactions through global metagenomics.</title>
        <authorList>
            <person name="Schulz F."/>
            <person name="Roux S."/>
            <person name="Paez-Espino D."/>
            <person name="Jungbluth S."/>
            <person name="Walsh D.A."/>
            <person name="Denef V.J."/>
            <person name="McMahon K.D."/>
            <person name="Konstantinidis K.T."/>
            <person name="Eloe-Fadrosh E.A."/>
            <person name="Kyrpides N.C."/>
            <person name="Woyke T."/>
        </authorList>
    </citation>
    <scope>NUCLEOTIDE SEQUENCE</scope>
    <source>
        <strain evidence="1">GVMAG-M-3300023179-27</strain>
    </source>
</reference>
<organism evidence="1">
    <name type="scientific">viral metagenome</name>
    <dbReference type="NCBI Taxonomy" id="1070528"/>
    <lineage>
        <taxon>unclassified sequences</taxon>
        <taxon>metagenomes</taxon>
        <taxon>organismal metagenomes</taxon>
    </lineage>
</organism>
<accession>A0A6C0ECV3</accession>
<dbReference type="Gene3D" id="2.60.120.260">
    <property type="entry name" value="Galactose-binding domain-like"/>
    <property type="match status" value="1"/>
</dbReference>
<sequence length="412" mass="48595">MDTREWQSVFNIEKGLKFIDNDIETAALCPQNITPISEADIHKQIDSLVKSLDEICVSKKVIMKGYPFEFEYMVPVTRLCPFDYIKYNSKTGKILDHDTVNGQDVDLNYCYTIKDGNLKQYGKLIPDEIVFDNPVTKLFNTKCYFNGKYVNGNIFCKPTDYKKIGPYDSYRKYTPVTINDICEIQLNKPSYVTHIATMGDDIYNHVDKYIDKTTHKIRKDIDKKTNGAHRWEGKQLINYYNPIKEETYKYSGVVTINLENAKWTEEYELLYQDIKTKKWRSLGKFVGNTGLCDINLNDFPMVYAQKFRLIPLKTHNGGNVRIALFGLSTDDVPQHMHYKFYRFGIEATKKCKRKSRFLENNDAYKYMSHRHRGYSPDYYTRSKIERRLFRNGKEDIKNWEYDQTHIIEDDLE</sequence>